<dbReference type="Gene3D" id="3.40.720.10">
    <property type="entry name" value="Alkaline Phosphatase, subunit A"/>
    <property type="match status" value="1"/>
</dbReference>
<comment type="subcellular location">
    <subcellularLocation>
        <location evidence="1">Cell inner membrane</location>
        <topology evidence="1">Multi-pass membrane protein</topology>
    </subcellularLocation>
</comment>
<dbReference type="HOGENOM" id="CLU_018534_1_0_4"/>
<dbReference type="SUPFAM" id="SSF53649">
    <property type="entry name" value="Alkaline phosphatase-like"/>
    <property type="match status" value="1"/>
</dbReference>
<organism evidence="11 12">
    <name type="scientific">Comamonas testosteroni TK102</name>
    <dbReference type="NCBI Taxonomy" id="1392005"/>
    <lineage>
        <taxon>Bacteria</taxon>
        <taxon>Pseudomonadati</taxon>
        <taxon>Pseudomonadota</taxon>
        <taxon>Betaproteobacteria</taxon>
        <taxon>Burkholderiales</taxon>
        <taxon>Comamonadaceae</taxon>
        <taxon>Comamonas</taxon>
    </lineage>
</organism>
<keyword evidence="6 8" id="KW-1133">Transmembrane helix</keyword>
<keyword evidence="7 8" id="KW-0472">Membrane</keyword>
<feature type="domain" description="Phosphoethanolamine transferase N-terminal" evidence="10">
    <location>
        <begin position="72"/>
        <end position="217"/>
    </location>
</feature>
<dbReference type="AlphaFoldDB" id="A0A076Q0L7"/>
<evidence type="ECO:0000256" key="8">
    <source>
        <dbReference type="SAM" id="Phobius"/>
    </source>
</evidence>
<evidence type="ECO:0000259" key="9">
    <source>
        <dbReference type="Pfam" id="PF00884"/>
    </source>
</evidence>
<keyword evidence="3" id="KW-0997">Cell inner membrane</keyword>
<dbReference type="GO" id="GO:0016776">
    <property type="term" value="F:phosphotransferase activity, phosphate group as acceptor"/>
    <property type="evidence" value="ECO:0007669"/>
    <property type="project" value="TreeGrafter"/>
</dbReference>
<keyword evidence="5 8" id="KW-0812">Transmembrane</keyword>
<dbReference type="InterPro" id="IPR017850">
    <property type="entry name" value="Alkaline_phosphatase_core_sf"/>
</dbReference>
<evidence type="ECO:0000259" key="10">
    <source>
        <dbReference type="Pfam" id="PF08019"/>
    </source>
</evidence>
<feature type="transmembrane region" description="Helical" evidence="8">
    <location>
        <begin position="89"/>
        <end position="110"/>
    </location>
</feature>
<dbReference type="InterPro" id="IPR000917">
    <property type="entry name" value="Sulfatase_N"/>
</dbReference>
<keyword evidence="2" id="KW-1003">Cell membrane</keyword>
<dbReference type="PANTHER" id="PTHR30443:SF0">
    <property type="entry name" value="PHOSPHOETHANOLAMINE TRANSFERASE EPTA"/>
    <property type="match status" value="1"/>
</dbReference>
<protein>
    <submittedName>
        <fullName evidence="11">Sulfatase</fullName>
    </submittedName>
</protein>
<proteinExistence type="predicted"/>
<evidence type="ECO:0000256" key="1">
    <source>
        <dbReference type="ARBA" id="ARBA00004429"/>
    </source>
</evidence>
<evidence type="ECO:0000256" key="4">
    <source>
        <dbReference type="ARBA" id="ARBA00022679"/>
    </source>
</evidence>
<keyword evidence="4" id="KW-0808">Transferase</keyword>
<feature type="transmembrane region" description="Helical" evidence="8">
    <location>
        <begin position="65"/>
        <end position="82"/>
    </location>
</feature>
<dbReference type="PANTHER" id="PTHR30443">
    <property type="entry name" value="INNER MEMBRANE PROTEIN"/>
    <property type="match status" value="1"/>
</dbReference>
<dbReference type="Proteomes" id="UP000028782">
    <property type="component" value="Chromosome"/>
</dbReference>
<evidence type="ECO:0000256" key="7">
    <source>
        <dbReference type="ARBA" id="ARBA00023136"/>
    </source>
</evidence>
<gene>
    <name evidence="11" type="ORF">O987_25760</name>
</gene>
<dbReference type="InterPro" id="IPR058130">
    <property type="entry name" value="PEA_transf_C"/>
</dbReference>
<feature type="transmembrane region" description="Helical" evidence="8">
    <location>
        <begin position="130"/>
        <end position="150"/>
    </location>
</feature>
<dbReference type="NCBIfam" id="NF028537">
    <property type="entry name" value="P_eth_NH2_trans"/>
    <property type="match status" value="1"/>
</dbReference>
<dbReference type="Pfam" id="PF08019">
    <property type="entry name" value="EptA_B_N"/>
    <property type="match status" value="1"/>
</dbReference>
<dbReference type="RefSeq" id="WP_043375410.1">
    <property type="nucleotide sequence ID" value="NZ_CP006704.1"/>
</dbReference>
<feature type="domain" description="Sulfatase N-terminal" evidence="9">
    <location>
        <begin position="248"/>
        <end position="546"/>
    </location>
</feature>
<accession>A0A076Q0L7</accession>
<dbReference type="KEGG" id="ctes:O987_25760"/>
<sequence length="565" mass="61926">MLSAVATQDSVSAPFFKRLIQPRTPQFIALALAIWLTLTANWALWLRLPSLDGYQGSPLMLAMRVAPLVLGASLLLTSLFAWPRFTKPFWVALLLVAASSQYFMVSYGTVMDKGMIHNILQTDARESSDLFNIKLLAEVLIIAVLPAIWLWKTPLKRASSAWRNMLRTALLLLGGIALIAASLAVSYRDLAPVVRNNLWLRYMINPINPVLSAASVALDPLINKPRPFVSITGGAALGASYAAAQKPPLLVLVVGETARAKNFSLNGYERDTNPELARRDVLSWRNARSCGTSTRESVPCMFSNLGREGFYASKVEHDNLLDVLQAAGLAVLWVDNQAGCKGVCKRIPMADTADSVNTPAGKALCAQDGECLDALLLAGLDERIARLDPARRAKGLVLVMHQMGSHGPEYFKRSTPDLKAFKPECATNALSSCPQQNVVNVYDNSIRYTDHFLAQTIDWLKTQQSQFETGMFYMSDHGESLGELGVYLHGMPYAMAPDDQKHVPMIAWLGTLGARTGLNQSCLSKTLDQPLSHDNLFHTVMGLMDVTSPTYKQPLDAFASCRKAS</sequence>
<evidence type="ECO:0000256" key="3">
    <source>
        <dbReference type="ARBA" id="ARBA00022519"/>
    </source>
</evidence>
<dbReference type="InterPro" id="IPR040423">
    <property type="entry name" value="PEA_transferase"/>
</dbReference>
<evidence type="ECO:0000256" key="6">
    <source>
        <dbReference type="ARBA" id="ARBA00022989"/>
    </source>
</evidence>
<dbReference type="CDD" id="cd16017">
    <property type="entry name" value="LptA"/>
    <property type="match status" value="1"/>
</dbReference>
<evidence type="ECO:0000313" key="12">
    <source>
        <dbReference type="Proteomes" id="UP000028782"/>
    </source>
</evidence>
<dbReference type="GO" id="GO:0005886">
    <property type="term" value="C:plasma membrane"/>
    <property type="evidence" value="ECO:0007669"/>
    <property type="project" value="UniProtKB-SubCell"/>
</dbReference>
<dbReference type="GO" id="GO:0009244">
    <property type="term" value="P:lipopolysaccharide core region biosynthetic process"/>
    <property type="evidence" value="ECO:0007669"/>
    <property type="project" value="TreeGrafter"/>
</dbReference>
<dbReference type="Pfam" id="PF00884">
    <property type="entry name" value="Sulfatase"/>
    <property type="match status" value="1"/>
</dbReference>
<name>A0A076Q0L7_COMTE</name>
<evidence type="ECO:0000313" key="11">
    <source>
        <dbReference type="EMBL" id="AIJ49222.1"/>
    </source>
</evidence>
<evidence type="ECO:0000256" key="2">
    <source>
        <dbReference type="ARBA" id="ARBA00022475"/>
    </source>
</evidence>
<reference evidence="11 12" key="1">
    <citation type="journal article" date="2014" name="Genome Announc.">
        <title>Complete Genome Sequence of Polychlorinated Biphenyl Degrader Comamonas testosteroni TK102 (NBRC 109938).</title>
        <authorList>
            <person name="Fukuda K."/>
            <person name="Hosoyama A."/>
            <person name="Tsuchikane K."/>
            <person name="Ohji S."/>
            <person name="Yamazoe A."/>
            <person name="Fujita N."/>
            <person name="Shintani M."/>
            <person name="Kimbara K."/>
        </authorList>
    </citation>
    <scope>NUCLEOTIDE SEQUENCE [LARGE SCALE GENOMIC DNA]</scope>
    <source>
        <strain evidence="11">TK102</strain>
    </source>
</reference>
<feature type="transmembrane region" description="Helical" evidence="8">
    <location>
        <begin position="170"/>
        <end position="187"/>
    </location>
</feature>
<feature type="transmembrane region" description="Helical" evidence="8">
    <location>
        <begin position="27"/>
        <end position="45"/>
    </location>
</feature>
<dbReference type="EMBL" id="CP006704">
    <property type="protein sequence ID" value="AIJ49222.1"/>
    <property type="molecule type" value="Genomic_DNA"/>
</dbReference>
<evidence type="ECO:0000256" key="5">
    <source>
        <dbReference type="ARBA" id="ARBA00022692"/>
    </source>
</evidence>
<dbReference type="InterPro" id="IPR012549">
    <property type="entry name" value="EptA-like_N"/>
</dbReference>